<accession>A0ABV7G4A0</accession>
<proteinExistence type="inferred from homology"/>
<name>A0ABV7G4A0_9PROT</name>
<dbReference type="InterPro" id="IPR002347">
    <property type="entry name" value="SDR_fam"/>
</dbReference>
<dbReference type="Gene3D" id="3.40.50.720">
    <property type="entry name" value="NAD(P)-binding Rossmann-like Domain"/>
    <property type="match status" value="1"/>
</dbReference>
<dbReference type="PRINTS" id="PR00080">
    <property type="entry name" value="SDRFAMILY"/>
</dbReference>
<keyword evidence="4" id="KW-1185">Reference proteome</keyword>
<dbReference type="PRINTS" id="PR00081">
    <property type="entry name" value="GDHRDH"/>
</dbReference>
<gene>
    <name evidence="3" type="ORF">ACFOD4_20975</name>
</gene>
<reference evidence="4" key="1">
    <citation type="journal article" date="2019" name="Int. J. Syst. Evol. Microbiol.">
        <title>The Global Catalogue of Microorganisms (GCM) 10K type strain sequencing project: providing services to taxonomists for standard genome sequencing and annotation.</title>
        <authorList>
            <consortium name="The Broad Institute Genomics Platform"/>
            <consortium name="The Broad Institute Genome Sequencing Center for Infectious Disease"/>
            <person name="Wu L."/>
            <person name="Ma J."/>
        </authorList>
    </citation>
    <scope>NUCLEOTIDE SEQUENCE [LARGE SCALE GENOMIC DNA]</scope>
    <source>
        <strain evidence="4">KCTC 52094</strain>
    </source>
</reference>
<dbReference type="PANTHER" id="PTHR43639">
    <property type="entry name" value="OXIDOREDUCTASE, SHORT-CHAIN DEHYDROGENASE/REDUCTASE FAMILY (AFU_ORTHOLOGUE AFUA_5G02870)"/>
    <property type="match status" value="1"/>
</dbReference>
<dbReference type="SUPFAM" id="SSF51735">
    <property type="entry name" value="NAD(P)-binding Rossmann-fold domains"/>
    <property type="match status" value="1"/>
</dbReference>
<dbReference type="EMBL" id="JBHRTN010000029">
    <property type="protein sequence ID" value="MFC3127544.1"/>
    <property type="molecule type" value="Genomic_DNA"/>
</dbReference>
<evidence type="ECO:0000256" key="1">
    <source>
        <dbReference type="ARBA" id="ARBA00006484"/>
    </source>
</evidence>
<protein>
    <submittedName>
        <fullName evidence="3">SDR family NAD(P)-dependent oxidoreductase</fullName>
        <ecNumber evidence="3">1.1.1.-</ecNumber>
    </submittedName>
</protein>
<keyword evidence="2 3" id="KW-0560">Oxidoreductase</keyword>
<dbReference type="GO" id="GO:0016491">
    <property type="term" value="F:oxidoreductase activity"/>
    <property type="evidence" value="ECO:0007669"/>
    <property type="project" value="UniProtKB-KW"/>
</dbReference>
<comment type="caution">
    <text evidence="3">The sequence shown here is derived from an EMBL/GenBank/DDBJ whole genome shotgun (WGS) entry which is preliminary data.</text>
</comment>
<dbReference type="Proteomes" id="UP001595593">
    <property type="component" value="Unassembled WGS sequence"/>
</dbReference>
<sequence length="259" mass="26739">MLQGLEGKRVVITGACGIIGGWLIDAFAAAGARLCVTDAVAERLTPLAGALPEGSFTHAADLGDAAAIAGLVETIGRHWGSADVLVNNAGVYPSGFLLDTDAAEWDRIFNINLRAPFLLTQGIARQMIQTGVRGSVINISSGAARKMRRTVVPYCTSKTALDRLTKGFALELAEYGIRVNALEPGFAAGSTANPLTDAHIRNTIAGIPLGRPAAPQDVGQAALFLAGDLSSYITGTSLAVDGGNSIGSMAVYQDKTSAL</sequence>
<dbReference type="Pfam" id="PF13561">
    <property type="entry name" value="adh_short_C2"/>
    <property type="match status" value="1"/>
</dbReference>
<dbReference type="CDD" id="cd05233">
    <property type="entry name" value="SDR_c"/>
    <property type="match status" value="1"/>
</dbReference>
<dbReference type="PROSITE" id="PS00061">
    <property type="entry name" value="ADH_SHORT"/>
    <property type="match status" value="1"/>
</dbReference>
<evidence type="ECO:0000256" key="2">
    <source>
        <dbReference type="ARBA" id="ARBA00023002"/>
    </source>
</evidence>
<dbReference type="RefSeq" id="WP_379599645.1">
    <property type="nucleotide sequence ID" value="NZ_JBHRTN010000029.1"/>
</dbReference>
<comment type="similarity">
    <text evidence="1">Belongs to the short-chain dehydrogenases/reductases (SDR) family.</text>
</comment>
<evidence type="ECO:0000313" key="4">
    <source>
        <dbReference type="Proteomes" id="UP001595593"/>
    </source>
</evidence>
<dbReference type="InterPro" id="IPR020904">
    <property type="entry name" value="Sc_DH/Rdtase_CS"/>
</dbReference>
<dbReference type="EC" id="1.1.1.-" evidence="3"/>
<dbReference type="PANTHER" id="PTHR43639:SF1">
    <property type="entry name" value="SHORT-CHAIN DEHYDROGENASE_REDUCTASE FAMILY PROTEIN"/>
    <property type="match status" value="1"/>
</dbReference>
<dbReference type="InterPro" id="IPR036291">
    <property type="entry name" value="NAD(P)-bd_dom_sf"/>
</dbReference>
<evidence type="ECO:0000313" key="3">
    <source>
        <dbReference type="EMBL" id="MFC3127544.1"/>
    </source>
</evidence>
<organism evidence="3 4">
    <name type="scientific">Teichococcus globiformis</name>
    <dbReference type="NCBI Taxonomy" id="2307229"/>
    <lineage>
        <taxon>Bacteria</taxon>
        <taxon>Pseudomonadati</taxon>
        <taxon>Pseudomonadota</taxon>
        <taxon>Alphaproteobacteria</taxon>
        <taxon>Acetobacterales</taxon>
        <taxon>Roseomonadaceae</taxon>
        <taxon>Roseomonas</taxon>
    </lineage>
</organism>